<dbReference type="Pfam" id="PF05170">
    <property type="entry name" value="AsmA"/>
    <property type="match status" value="1"/>
</dbReference>
<dbReference type="PANTHER" id="PTHR30441">
    <property type="entry name" value="DUF748 DOMAIN-CONTAINING PROTEIN"/>
    <property type="match status" value="1"/>
</dbReference>
<dbReference type="EMBL" id="AYKF01000094">
    <property type="protein sequence ID" value="ROO27237.1"/>
    <property type="molecule type" value="Genomic_DNA"/>
</dbReference>
<protein>
    <recommendedName>
        <fullName evidence="2">AsmA domain-containing protein</fullName>
    </recommendedName>
</protein>
<dbReference type="PANTHER" id="PTHR30441:SF4">
    <property type="entry name" value="PROTEIN ASMA"/>
    <property type="match status" value="1"/>
</dbReference>
<accession>A0A423PNT6</accession>
<feature type="domain" description="AsmA" evidence="2">
    <location>
        <begin position="24"/>
        <end position="201"/>
    </location>
</feature>
<comment type="caution">
    <text evidence="3">The sequence shown here is derived from an EMBL/GenBank/DDBJ whole genome shotgun (WGS) entry which is preliminary data.</text>
</comment>
<dbReference type="InterPro" id="IPR052894">
    <property type="entry name" value="AsmA-related"/>
</dbReference>
<dbReference type="GO" id="GO:0005886">
    <property type="term" value="C:plasma membrane"/>
    <property type="evidence" value="ECO:0007669"/>
    <property type="project" value="TreeGrafter"/>
</dbReference>
<evidence type="ECO:0000256" key="1">
    <source>
        <dbReference type="SAM" id="MobiDB-lite"/>
    </source>
</evidence>
<reference evidence="3 4" key="1">
    <citation type="submission" date="2013-10" db="EMBL/GenBank/DDBJ databases">
        <title>Salinisphaera halophila YIM 95161 Genome Sequencing.</title>
        <authorList>
            <person name="Lai Q."/>
            <person name="Li C."/>
            <person name="Shao Z."/>
        </authorList>
    </citation>
    <scope>NUCLEOTIDE SEQUENCE [LARGE SCALE GENOMIC DNA]</scope>
    <source>
        <strain evidence="3 4">YIM 95161</strain>
    </source>
</reference>
<feature type="compositionally biased region" description="Basic and acidic residues" evidence="1">
    <location>
        <begin position="281"/>
        <end position="304"/>
    </location>
</feature>
<feature type="non-terminal residue" evidence="3">
    <location>
        <position position="1"/>
    </location>
</feature>
<name>A0A423PNT6_9GAMM</name>
<evidence type="ECO:0000313" key="3">
    <source>
        <dbReference type="EMBL" id="ROO27237.1"/>
    </source>
</evidence>
<dbReference type="Proteomes" id="UP000285123">
    <property type="component" value="Unassembled WGS sequence"/>
</dbReference>
<feature type="compositionally biased region" description="Acidic residues" evidence="1">
    <location>
        <begin position="319"/>
        <end position="331"/>
    </location>
</feature>
<dbReference type="GO" id="GO:0090313">
    <property type="term" value="P:regulation of protein targeting to membrane"/>
    <property type="evidence" value="ECO:0007669"/>
    <property type="project" value="TreeGrafter"/>
</dbReference>
<gene>
    <name evidence="3" type="ORF">SAHL_11715</name>
</gene>
<feature type="region of interest" description="Disordered" evidence="1">
    <location>
        <begin position="281"/>
        <end position="331"/>
    </location>
</feature>
<evidence type="ECO:0000259" key="2">
    <source>
        <dbReference type="Pfam" id="PF05170"/>
    </source>
</evidence>
<dbReference type="RefSeq" id="WP_148045560.1">
    <property type="nucleotide sequence ID" value="NZ_AYKF01000094.1"/>
</dbReference>
<proteinExistence type="predicted"/>
<dbReference type="AlphaFoldDB" id="A0A423PNT6"/>
<organism evidence="3 4">
    <name type="scientific">Salinisphaera orenii YIM 95161</name>
    <dbReference type="NCBI Taxonomy" id="1051139"/>
    <lineage>
        <taxon>Bacteria</taxon>
        <taxon>Pseudomonadati</taxon>
        <taxon>Pseudomonadota</taxon>
        <taxon>Gammaproteobacteria</taxon>
        <taxon>Salinisphaerales</taxon>
        <taxon>Salinisphaeraceae</taxon>
        <taxon>Salinisphaera</taxon>
    </lineage>
</organism>
<sequence length="331" mass="34976">RGPPAETGGGAEQEAAEIDLSMLEDLRLDGKLSADSLTAANIHVTNADLAVRARDGVLTIEPLTAELYEGNVRVTARVDASRETPRYSLAGNLNGLRFAPLLADVAGTERVDALANMSLDLTTSGRQVAAMKRALDGSLGFDLRDGAFNGFNLADLIAAARSRLGDDDAGEDSAALGDDKRTPFSRFAGQFNVNDGVLAGKDLNLVTRVLNATGAGSYDLADNALDYTVNAQVPEDADGTLERLAGVTVPIRLSGSLLSPDYRLDVAGALKGVAEKRLNEEKSKLSDKVREKIEERTGGDKELGGRLQRGIESLFGGGDEQEGDDSQDESR</sequence>
<evidence type="ECO:0000313" key="4">
    <source>
        <dbReference type="Proteomes" id="UP000285123"/>
    </source>
</evidence>
<dbReference type="OrthoDB" id="9766390at2"/>
<dbReference type="InterPro" id="IPR007844">
    <property type="entry name" value="AsmA"/>
</dbReference>